<evidence type="ECO:0000256" key="5">
    <source>
        <dbReference type="ARBA" id="ARBA00022692"/>
    </source>
</evidence>
<evidence type="ECO:0000256" key="2">
    <source>
        <dbReference type="ARBA" id="ARBA00022448"/>
    </source>
</evidence>
<evidence type="ECO:0000313" key="11">
    <source>
        <dbReference type="Proteomes" id="UP001220964"/>
    </source>
</evidence>
<feature type="transmembrane region" description="Helical" evidence="9">
    <location>
        <begin position="6"/>
        <end position="28"/>
    </location>
</feature>
<dbReference type="EMBL" id="JARGYC010000008">
    <property type="protein sequence ID" value="MDF0600020.1"/>
    <property type="molecule type" value="Genomic_DNA"/>
</dbReference>
<reference evidence="10" key="1">
    <citation type="submission" date="2023-03" db="EMBL/GenBank/DDBJ databases">
        <title>Multiphase analysis and comparison of six strains from genera Psychromarinibacter, Lutimaribacter, and Maritimibacter, including a novel species: Psychromarinibacter sediminicola sp. nov.</title>
        <authorList>
            <person name="Wang Y.-H."/>
            <person name="Ye M.-Q."/>
            <person name="Du Z.-J."/>
        </authorList>
    </citation>
    <scope>NUCLEOTIDE SEQUENCE</scope>
    <source>
        <strain evidence="10">C21-152</strain>
    </source>
</reference>
<dbReference type="RefSeq" id="WP_275566164.1">
    <property type="nucleotide sequence ID" value="NZ_JARGYC010000008.1"/>
</dbReference>
<keyword evidence="4" id="KW-0997">Cell inner membrane</keyword>
<proteinExistence type="inferred from homology"/>
<comment type="similarity">
    <text evidence="8">Belongs to the TsuA/YedE (TC 9.B.102) family.</text>
</comment>
<keyword evidence="5 9" id="KW-0812">Transmembrane</keyword>
<feature type="transmembrane region" description="Helical" evidence="9">
    <location>
        <begin position="123"/>
        <end position="147"/>
    </location>
</feature>
<feature type="transmembrane region" description="Helical" evidence="9">
    <location>
        <begin position="321"/>
        <end position="340"/>
    </location>
</feature>
<evidence type="ECO:0000256" key="4">
    <source>
        <dbReference type="ARBA" id="ARBA00022519"/>
    </source>
</evidence>
<dbReference type="PANTHER" id="PTHR30574">
    <property type="entry name" value="INNER MEMBRANE PROTEIN YEDE"/>
    <property type="match status" value="1"/>
</dbReference>
<dbReference type="AlphaFoldDB" id="A0AAE3T766"/>
<evidence type="ECO:0000256" key="6">
    <source>
        <dbReference type="ARBA" id="ARBA00022989"/>
    </source>
</evidence>
<keyword evidence="3" id="KW-1003">Cell membrane</keyword>
<feature type="transmembrane region" description="Helical" evidence="9">
    <location>
        <begin position="84"/>
        <end position="111"/>
    </location>
</feature>
<keyword evidence="2" id="KW-0813">Transport</keyword>
<accession>A0AAE3T766</accession>
<feature type="transmembrane region" description="Helical" evidence="9">
    <location>
        <begin position="295"/>
        <end position="315"/>
    </location>
</feature>
<dbReference type="InterPro" id="IPR007272">
    <property type="entry name" value="Sulf_transp_TsuA/YedE"/>
</dbReference>
<dbReference type="Pfam" id="PF04143">
    <property type="entry name" value="Sulf_transp"/>
    <property type="match status" value="1"/>
</dbReference>
<feature type="transmembrane region" description="Helical" evidence="9">
    <location>
        <begin position="199"/>
        <end position="222"/>
    </location>
</feature>
<feature type="transmembrane region" description="Helical" evidence="9">
    <location>
        <begin position="49"/>
        <end position="72"/>
    </location>
</feature>
<organism evidence="10 11">
    <name type="scientific">Psychromarinibacter sediminicola</name>
    <dbReference type="NCBI Taxonomy" id="3033385"/>
    <lineage>
        <taxon>Bacteria</taxon>
        <taxon>Pseudomonadati</taxon>
        <taxon>Pseudomonadota</taxon>
        <taxon>Alphaproteobacteria</taxon>
        <taxon>Rhodobacterales</taxon>
        <taxon>Paracoccaceae</taxon>
        <taxon>Psychromarinibacter</taxon>
    </lineage>
</organism>
<comment type="caution">
    <text evidence="10">The sequence shown here is derived from an EMBL/GenBank/DDBJ whole genome shotgun (WGS) entry which is preliminary data.</text>
</comment>
<evidence type="ECO:0000313" key="10">
    <source>
        <dbReference type="EMBL" id="MDF0600020.1"/>
    </source>
</evidence>
<comment type="subcellular location">
    <subcellularLocation>
        <location evidence="1">Cell inner membrane</location>
        <topology evidence="1">Multi-pass membrane protein</topology>
    </subcellularLocation>
</comment>
<dbReference type="Proteomes" id="UP001220964">
    <property type="component" value="Unassembled WGS sequence"/>
</dbReference>
<evidence type="ECO:0000256" key="8">
    <source>
        <dbReference type="ARBA" id="ARBA00035655"/>
    </source>
</evidence>
<evidence type="ECO:0000256" key="9">
    <source>
        <dbReference type="SAM" id="Phobius"/>
    </source>
</evidence>
<evidence type="ECO:0000256" key="3">
    <source>
        <dbReference type="ARBA" id="ARBA00022475"/>
    </source>
</evidence>
<protein>
    <submittedName>
        <fullName evidence="10">YeeE/YedE family protein</fullName>
    </submittedName>
</protein>
<evidence type="ECO:0000256" key="1">
    <source>
        <dbReference type="ARBA" id="ARBA00004429"/>
    </source>
</evidence>
<name>A0AAE3T766_9RHOB</name>
<dbReference type="PANTHER" id="PTHR30574:SF1">
    <property type="entry name" value="SULPHUR TRANSPORT DOMAIN-CONTAINING PROTEIN"/>
    <property type="match status" value="1"/>
</dbReference>
<sequence length="351" mass="35733">MLDMLGEPLVVTLIGLAGGLCLGLAARLGRFCSMGAIEDALYGNDGRRLRMWGVAIGIAVIGSFLAMALGWFDPAQTLYLSNTWYPLASIAGGLVFGYGMALAGNCGFGALARVGGGDFRSFVIVLVMGLSAYIALSGPLAALRVWAFPVAAPEGQLPGIAHVLGGMTGLPVTVTGIVLGAALLVFSGANRRLLQSPGMVFWSVVVGLAIVGAWVGTSWVAAKGFEALPVVSHSFARPLGDSMLWLMMSSGLSINFAVGSVAGVLVGAFAGSLIKGHFRWEACEDPRELRRQIGGAALMGVGAAVAVGCTVGQGLSAFSVLAFSAPVTAAAIFAGAALGLKQLITGFVPAE</sequence>
<gene>
    <name evidence="10" type="ORF">P1J78_04680</name>
</gene>
<keyword evidence="6 9" id="KW-1133">Transmembrane helix</keyword>
<keyword evidence="11" id="KW-1185">Reference proteome</keyword>
<feature type="transmembrane region" description="Helical" evidence="9">
    <location>
        <begin position="159"/>
        <end position="187"/>
    </location>
</feature>
<evidence type="ECO:0000256" key="7">
    <source>
        <dbReference type="ARBA" id="ARBA00023136"/>
    </source>
</evidence>
<dbReference type="GO" id="GO:0005886">
    <property type="term" value="C:plasma membrane"/>
    <property type="evidence" value="ECO:0007669"/>
    <property type="project" value="UniProtKB-SubCell"/>
</dbReference>
<feature type="transmembrane region" description="Helical" evidence="9">
    <location>
        <begin position="242"/>
        <end position="274"/>
    </location>
</feature>
<keyword evidence="7 9" id="KW-0472">Membrane</keyword>